<dbReference type="AlphaFoldDB" id="A0AA35LW47"/>
<proteinExistence type="predicted"/>
<organism evidence="2 3">
    <name type="scientific">Clonostachys chloroleuca</name>
    <dbReference type="NCBI Taxonomy" id="1926264"/>
    <lineage>
        <taxon>Eukaryota</taxon>
        <taxon>Fungi</taxon>
        <taxon>Dikarya</taxon>
        <taxon>Ascomycota</taxon>
        <taxon>Pezizomycotina</taxon>
        <taxon>Sordariomycetes</taxon>
        <taxon>Hypocreomycetidae</taxon>
        <taxon>Hypocreales</taxon>
        <taxon>Bionectriaceae</taxon>
        <taxon>Clonostachys</taxon>
    </lineage>
</organism>
<comment type="caution">
    <text evidence="2">The sequence shown here is derived from an EMBL/GenBank/DDBJ whole genome shotgun (WGS) entry which is preliminary data.</text>
</comment>
<dbReference type="EMBL" id="CABFNP030000722">
    <property type="protein sequence ID" value="CAI6082341.1"/>
    <property type="molecule type" value="Genomic_DNA"/>
</dbReference>
<dbReference type="PANTHER" id="PTHR44675">
    <property type="entry name" value="PAK1 INTERACTING PROTEIN 1"/>
    <property type="match status" value="1"/>
</dbReference>
<feature type="region of interest" description="Disordered" evidence="1">
    <location>
        <begin position="480"/>
        <end position="504"/>
    </location>
</feature>
<dbReference type="SUPFAM" id="SSF50978">
    <property type="entry name" value="WD40 repeat-like"/>
    <property type="match status" value="1"/>
</dbReference>
<reference evidence="2" key="1">
    <citation type="submission" date="2023-01" db="EMBL/GenBank/DDBJ databases">
        <authorList>
            <person name="Piombo E."/>
        </authorList>
    </citation>
    <scope>NUCLEOTIDE SEQUENCE</scope>
</reference>
<sequence>MAKRKRQNPPKVEAPSEAPATNKKQKPETTAPTKTAEPTPTSSTPSATETLQIVVGSYDRVLHGLTATVGTKNTEKKKKQKKQEFVVDFADTFLLTAHTSPIRCVAVSPASAPAPGQMQKVFLASGSADEKINLYELSAHPPKKEGEDLLATIAPRPILENPRNREMGALLHHTSTVTALRFPTRSKLLSASDDSTIAVTRTRDWSLLSSIKAPKPNVFGRPSGDTAVFGGAPSGVNDFAIHPSMKLMISVSKGERSMRLWNLMTGKKAGVLNFERSLLQEVGEGRHSTGEGLKVTWGSVDGADEFAVGFSRDIVVFGMDSTPKCRVMPDAKIKIHKFEYLTLDDEEEEATTVIAVATEDGRIAFFSTAAAHITKPTDDKAELSAARLIGHVGGKDDKVSGRIKEFSLVRSETDADLLYIIGGSSDGVVRLWTASRAELKRATEKPALSGPIGKLVASYETQNRITCMAAYLMIPLPEGAEESEYEVDDSEDSEADSEDDGEST</sequence>
<dbReference type="InterPro" id="IPR001680">
    <property type="entry name" value="WD40_rpt"/>
</dbReference>
<dbReference type="Gene3D" id="2.130.10.10">
    <property type="entry name" value="YVTN repeat-like/Quinoprotein amine dehydrogenase"/>
    <property type="match status" value="1"/>
</dbReference>
<protein>
    <recommendedName>
        <fullName evidence="4">Protein MAK11</fullName>
    </recommendedName>
</protein>
<dbReference type="Proteomes" id="UP001160390">
    <property type="component" value="Unassembled WGS sequence"/>
</dbReference>
<name>A0AA35LW47_9HYPO</name>
<accession>A0AA35LW47</accession>
<feature type="region of interest" description="Disordered" evidence="1">
    <location>
        <begin position="1"/>
        <end position="48"/>
    </location>
</feature>
<evidence type="ECO:0000313" key="2">
    <source>
        <dbReference type="EMBL" id="CAI6082341.1"/>
    </source>
</evidence>
<keyword evidence="3" id="KW-1185">Reference proteome</keyword>
<dbReference type="InterPro" id="IPR051959">
    <property type="entry name" value="PAK1-Kinase_Regulator"/>
</dbReference>
<dbReference type="SMART" id="SM00320">
    <property type="entry name" value="WD40"/>
    <property type="match status" value="4"/>
</dbReference>
<feature type="compositionally biased region" description="Low complexity" evidence="1">
    <location>
        <begin position="28"/>
        <end position="48"/>
    </location>
</feature>
<dbReference type="InterPro" id="IPR036322">
    <property type="entry name" value="WD40_repeat_dom_sf"/>
</dbReference>
<evidence type="ECO:0000313" key="3">
    <source>
        <dbReference type="Proteomes" id="UP001160390"/>
    </source>
</evidence>
<dbReference type="Pfam" id="PF00400">
    <property type="entry name" value="WD40"/>
    <property type="match status" value="2"/>
</dbReference>
<dbReference type="PANTHER" id="PTHR44675:SF1">
    <property type="entry name" value="P21-ACTIVATED PROTEIN KINASE-INTERACTING PROTEIN 1"/>
    <property type="match status" value="1"/>
</dbReference>
<evidence type="ECO:0008006" key="4">
    <source>
        <dbReference type="Google" id="ProtNLM"/>
    </source>
</evidence>
<gene>
    <name evidence="2" type="ORF">CCHLO57077_00013735</name>
</gene>
<dbReference type="InterPro" id="IPR015943">
    <property type="entry name" value="WD40/YVTN_repeat-like_dom_sf"/>
</dbReference>
<evidence type="ECO:0000256" key="1">
    <source>
        <dbReference type="SAM" id="MobiDB-lite"/>
    </source>
</evidence>